<keyword evidence="2" id="KW-0378">Hydrolase</keyword>
<dbReference type="GO" id="GO:0004527">
    <property type="term" value="F:exonuclease activity"/>
    <property type="evidence" value="ECO:0007669"/>
    <property type="project" value="UniProtKB-KW"/>
</dbReference>
<protein>
    <submittedName>
        <fullName evidence="2">DNA repair exonuclease SbcCD nuclease subunit</fullName>
    </submittedName>
</protein>
<feature type="domain" description="Calcineurin-like phosphoesterase" evidence="1">
    <location>
        <begin position="19"/>
        <end position="184"/>
    </location>
</feature>
<dbReference type="InterPro" id="IPR004843">
    <property type="entry name" value="Calcineurin-like_PHP"/>
</dbReference>
<dbReference type="InterPro" id="IPR029052">
    <property type="entry name" value="Metallo-depent_PP-like"/>
</dbReference>
<proteinExistence type="predicted"/>
<evidence type="ECO:0000259" key="1">
    <source>
        <dbReference type="Pfam" id="PF00149"/>
    </source>
</evidence>
<dbReference type="PANTHER" id="PTHR30337:SF0">
    <property type="entry name" value="NUCLEASE SBCCD SUBUNIT D"/>
    <property type="match status" value="1"/>
</dbReference>
<comment type="caution">
    <text evidence="2">The sequence shown here is derived from an EMBL/GenBank/DDBJ whole genome shotgun (WGS) entry which is preliminary data.</text>
</comment>
<keyword evidence="3" id="KW-1185">Reference proteome</keyword>
<evidence type="ECO:0000313" key="3">
    <source>
        <dbReference type="Proteomes" id="UP000549052"/>
    </source>
</evidence>
<name>A0A839EW88_9HYPH</name>
<gene>
    <name evidence="2" type="ORF">FHW16_005529</name>
</gene>
<dbReference type="SUPFAM" id="SSF56300">
    <property type="entry name" value="Metallo-dependent phosphatases"/>
    <property type="match status" value="1"/>
</dbReference>
<dbReference type="EMBL" id="JACGXN010000016">
    <property type="protein sequence ID" value="MBA8881784.1"/>
    <property type="molecule type" value="Genomic_DNA"/>
</dbReference>
<organism evidence="2 3">
    <name type="scientific">Phyllobacterium myrsinacearum</name>
    <dbReference type="NCBI Taxonomy" id="28101"/>
    <lineage>
        <taxon>Bacteria</taxon>
        <taxon>Pseudomonadati</taxon>
        <taxon>Pseudomonadota</taxon>
        <taxon>Alphaproteobacteria</taxon>
        <taxon>Hyphomicrobiales</taxon>
        <taxon>Phyllobacteriaceae</taxon>
        <taxon>Phyllobacterium</taxon>
    </lineage>
</organism>
<sequence length="342" mass="36797">MNSRLRIILDELESAAGAIGAAGGNTLIIAGDINHVRGSLDPEVLNPLQDSIRRILDSGVNIYFIPGNHDLAGEETTMLGSTAQTLSETFSSEGTITAINTSRLVKSGDSHFAFVPWCSTTEKLLAEIQKLSEKALLDGTLAKTDLIIHAGIDGVLDHMPSRGLTAARLATFGFRYVFAGHYHNHKDLGSGVYSIGATTHQSWSDVGALAGWILVGEDAEVVHVSSCAPAFVDVSELDEELTKEVCKGNYIRYRGMEMTSAELKEKRQLFVDNGALGVSIQAPKKAAATRTTTPTSSGMSIDKSVAKYVDEWKEIPTHVSRDEVKKLCLEILASTLAVHEEA</sequence>
<dbReference type="AlphaFoldDB" id="A0A839EW88"/>
<keyword evidence="2" id="KW-0540">Nuclease</keyword>
<evidence type="ECO:0000313" key="2">
    <source>
        <dbReference type="EMBL" id="MBA8881784.1"/>
    </source>
</evidence>
<dbReference type="Pfam" id="PF00149">
    <property type="entry name" value="Metallophos"/>
    <property type="match status" value="1"/>
</dbReference>
<dbReference type="Proteomes" id="UP000549052">
    <property type="component" value="Unassembled WGS sequence"/>
</dbReference>
<dbReference type="Gene3D" id="3.60.21.10">
    <property type="match status" value="1"/>
</dbReference>
<dbReference type="PANTHER" id="PTHR30337">
    <property type="entry name" value="COMPONENT OF ATP-DEPENDENT DSDNA EXONUCLEASE"/>
    <property type="match status" value="1"/>
</dbReference>
<accession>A0A839EW88</accession>
<reference evidence="2 3" key="1">
    <citation type="submission" date="2020-07" db="EMBL/GenBank/DDBJ databases">
        <title>Genomic Encyclopedia of Type Strains, Phase IV (KMG-V): Genome sequencing to study the core and pangenomes of soil and plant-associated prokaryotes.</title>
        <authorList>
            <person name="Whitman W."/>
        </authorList>
    </citation>
    <scope>NUCLEOTIDE SEQUENCE [LARGE SCALE GENOMIC DNA]</scope>
    <source>
        <strain evidence="2 3">AN3</strain>
    </source>
</reference>
<dbReference type="InterPro" id="IPR050535">
    <property type="entry name" value="DNA_Repair-Maintenance_Comp"/>
</dbReference>
<keyword evidence="2" id="KW-0269">Exonuclease</keyword>